<evidence type="ECO:0000256" key="3">
    <source>
        <dbReference type="ARBA" id="ARBA00022553"/>
    </source>
</evidence>
<dbReference type="AlphaFoldDB" id="A0A6P5IZW2"/>
<dbReference type="PROSITE" id="PS50089">
    <property type="entry name" value="ZF_RING_2"/>
    <property type="match status" value="1"/>
</dbReference>
<keyword evidence="5" id="KW-0479">Metal-binding</keyword>
<name>A0A6P5IZW2_PHACI</name>
<evidence type="ECO:0000256" key="6">
    <source>
        <dbReference type="ARBA" id="ARBA00022771"/>
    </source>
</evidence>
<dbReference type="PANTHER" id="PTHR45931:SF3">
    <property type="entry name" value="RING ZINC FINGER-CONTAINING PROTEIN"/>
    <property type="match status" value="1"/>
</dbReference>
<evidence type="ECO:0000313" key="13">
    <source>
        <dbReference type="RefSeq" id="XP_020824491.1"/>
    </source>
</evidence>
<dbReference type="InterPro" id="IPR013083">
    <property type="entry name" value="Znf_RING/FYVE/PHD"/>
</dbReference>
<keyword evidence="4" id="KW-0808">Transferase</keyword>
<dbReference type="Pfam" id="PF13639">
    <property type="entry name" value="zf-RING_2"/>
    <property type="match status" value="1"/>
</dbReference>
<evidence type="ECO:0000256" key="10">
    <source>
        <dbReference type="SAM" id="MobiDB-lite"/>
    </source>
</evidence>
<feature type="region of interest" description="Disordered" evidence="10">
    <location>
        <begin position="1"/>
        <end position="53"/>
    </location>
</feature>
<comment type="catalytic activity">
    <reaction evidence="1">
        <text>S-ubiquitinyl-[E2 ubiquitin-conjugating enzyme]-L-cysteine + [acceptor protein]-L-lysine = [E2 ubiquitin-conjugating enzyme]-L-cysteine + N(6)-ubiquitinyl-[acceptor protein]-L-lysine.</text>
        <dbReference type="EC" id="2.3.2.27"/>
    </reaction>
</comment>
<dbReference type="GO" id="GO:0061630">
    <property type="term" value="F:ubiquitin protein ligase activity"/>
    <property type="evidence" value="ECO:0007669"/>
    <property type="project" value="UniProtKB-EC"/>
</dbReference>
<dbReference type="InterPro" id="IPR051834">
    <property type="entry name" value="RING_finger_E3_ligase"/>
</dbReference>
<evidence type="ECO:0000256" key="4">
    <source>
        <dbReference type="ARBA" id="ARBA00022679"/>
    </source>
</evidence>
<evidence type="ECO:0000256" key="7">
    <source>
        <dbReference type="ARBA" id="ARBA00022786"/>
    </source>
</evidence>
<feature type="domain" description="RING-type" evidence="11">
    <location>
        <begin position="561"/>
        <end position="602"/>
    </location>
</feature>
<organism evidence="12 13">
    <name type="scientific">Phascolarctos cinereus</name>
    <name type="common">Koala</name>
    <dbReference type="NCBI Taxonomy" id="38626"/>
    <lineage>
        <taxon>Eukaryota</taxon>
        <taxon>Metazoa</taxon>
        <taxon>Chordata</taxon>
        <taxon>Craniata</taxon>
        <taxon>Vertebrata</taxon>
        <taxon>Euteleostomi</taxon>
        <taxon>Mammalia</taxon>
        <taxon>Metatheria</taxon>
        <taxon>Diprotodontia</taxon>
        <taxon>Phascolarctidae</taxon>
        <taxon>Phascolarctos</taxon>
    </lineage>
</organism>
<keyword evidence="6 9" id="KW-0863">Zinc-finger</keyword>
<gene>
    <name evidence="13" type="primary">PJA2</name>
</gene>
<evidence type="ECO:0000256" key="2">
    <source>
        <dbReference type="ARBA" id="ARBA00012483"/>
    </source>
</evidence>
<dbReference type="CDD" id="cd16465">
    <property type="entry name" value="RING-H2_PJA1_2"/>
    <property type="match status" value="1"/>
</dbReference>
<keyword evidence="7" id="KW-0833">Ubl conjugation pathway</keyword>
<dbReference type="InterPro" id="IPR001841">
    <property type="entry name" value="Znf_RING"/>
</dbReference>
<dbReference type="EC" id="2.3.2.27" evidence="2"/>
<feature type="region of interest" description="Disordered" evidence="10">
    <location>
        <begin position="307"/>
        <end position="349"/>
    </location>
</feature>
<dbReference type="GO" id="GO:0006511">
    <property type="term" value="P:ubiquitin-dependent protein catabolic process"/>
    <property type="evidence" value="ECO:0007669"/>
    <property type="project" value="TreeGrafter"/>
</dbReference>
<feature type="compositionally biased region" description="Low complexity" evidence="10">
    <location>
        <begin position="118"/>
        <end position="128"/>
    </location>
</feature>
<reference evidence="13" key="1">
    <citation type="submission" date="2025-08" db="UniProtKB">
        <authorList>
            <consortium name="RefSeq"/>
        </authorList>
    </citation>
    <scope>IDENTIFICATION</scope>
    <source>
        <tissue evidence="13">Spleen</tissue>
    </source>
</reference>
<accession>A0A6P5IZW2</accession>
<dbReference type="SMART" id="SM00184">
    <property type="entry name" value="RING"/>
    <property type="match status" value="1"/>
</dbReference>
<keyword evidence="8" id="KW-0862">Zinc</keyword>
<feature type="compositionally biased region" description="Basic and acidic residues" evidence="10">
    <location>
        <begin position="330"/>
        <end position="349"/>
    </location>
</feature>
<feature type="region of interest" description="Disordered" evidence="10">
    <location>
        <begin position="433"/>
        <end position="477"/>
    </location>
</feature>
<evidence type="ECO:0000256" key="1">
    <source>
        <dbReference type="ARBA" id="ARBA00000900"/>
    </source>
</evidence>
<proteinExistence type="predicted"/>
<dbReference type="Proteomes" id="UP000515140">
    <property type="component" value="Unplaced"/>
</dbReference>
<evidence type="ECO:0000259" key="11">
    <source>
        <dbReference type="PROSITE" id="PS50089"/>
    </source>
</evidence>
<feature type="region of interest" description="Disordered" evidence="10">
    <location>
        <begin position="104"/>
        <end position="128"/>
    </location>
</feature>
<dbReference type="SUPFAM" id="SSF57850">
    <property type="entry name" value="RING/U-box"/>
    <property type="match status" value="1"/>
</dbReference>
<evidence type="ECO:0000256" key="9">
    <source>
        <dbReference type="PROSITE-ProRule" id="PRU00175"/>
    </source>
</evidence>
<keyword evidence="3" id="KW-0597">Phosphoprotein</keyword>
<protein>
    <recommendedName>
        <fullName evidence="2">RING-type E3 ubiquitin transferase</fullName>
        <ecNumber evidence="2">2.3.2.27</ecNumber>
    </recommendedName>
</protein>
<dbReference type="GO" id="GO:0008270">
    <property type="term" value="F:zinc ion binding"/>
    <property type="evidence" value="ECO:0007669"/>
    <property type="project" value="UniProtKB-KW"/>
</dbReference>
<evidence type="ECO:0000313" key="12">
    <source>
        <dbReference type="Proteomes" id="UP000515140"/>
    </source>
</evidence>
<dbReference type="CTD" id="9867"/>
<keyword evidence="12" id="KW-1185">Reference proteome</keyword>
<evidence type="ECO:0000256" key="8">
    <source>
        <dbReference type="ARBA" id="ARBA00022833"/>
    </source>
</evidence>
<dbReference type="PANTHER" id="PTHR45931">
    <property type="entry name" value="SI:CH211-59O9.10"/>
    <property type="match status" value="1"/>
</dbReference>
<feature type="compositionally biased region" description="Polar residues" evidence="10">
    <location>
        <begin position="36"/>
        <end position="50"/>
    </location>
</feature>
<dbReference type="RefSeq" id="XP_020824491.1">
    <property type="nucleotide sequence ID" value="XM_020968832.1"/>
</dbReference>
<dbReference type="GO" id="GO:0005634">
    <property type="term" value="C:nucleus"/>
    <property type="evidence" value="ECO:0007669"/>
    <property type="project" value="TreeGrafter"/>
</dbReference>
<dbReference type="Gene3D" id="3.30.40.10">
    <property type="entry name" value="Zinc/RING finger domain, C3HC4 (zinc finger)"/>
    <property type="match status" value="1"/>
</dbReference>
<sequence>MGQESGKPTWPKPAGGYQTITGRRYGRRHAYVSFKPSLTNQERSSSQQSGECEGLELDDVQKKKASCCSPLVQVRPSLSGIPLLENAGAEIPICRAALTQATERSPSPLSAIRHSLEGGETSGSSLNLDNSSDFSSRYTPRKYNVSYVKSGIAFVNIDSYEPDSSDGEDTSQIGISAVKMETGKFQETLDDMLYDLEKEVDSLSGLQSKFSTYNLREGFEERAPASLVKYSSSDTEFVHHNNRTLERSSTEDEAVAKKYLNYSSCERQRKNLIEVPVRTPVDVHNELNTSDGKKNQANSSELVVRPKVRKQAGSNQLDRKNLFSSDEDEKSNIERWQENSEAEEMHSEGLLRSFKDKKNSSMFFDPRDYEGTQKKMKYNQIKPETVTVQERQAIVDDNTFWNNFEDYCRYYYKGEDSSECSDGEWSASLPHFSAREKDQSSSDESWETLPGKEEHEPELQSNSSGPEEDNPEYSFQTGLLDEFGDGLGVAQAISYVDPQFLTYMALEERLAQAMETALAHLESLAVDVDQAHPPASKESIDCLPQTIVTEDHTAVGQEQCCAICCSEYIKDEIITELPCSHFFHKPCVTLWLQKSGTCPVCRHVLAPILPEATAATSFLSDSLPSVHTATGTQ</sequence>
<evidence type="ECO:0000256" key="5">
    <source>
        <dbReference type="ARBA" id="ARBA00022723"/>
    </source>
</evidence>
<dbReference type="GeneID" id="110195903"/>
<dbReference type="FunFam" id="3.30.40.10:FF:000152">
    <property type="entry name" value="E3 ubiquitin-protein ligase Praja-1 isoform X1"/>
    <property type="match status" value="1"/>
</dbReference>